<dbReference type="Gene3D" id="3.40.50.300">
    <property type="entry name" value="P-loop containing nucleotide triphosphate hydrolases"/>
    <property type="match status" value="1"/>
</dbReference>
<dbReference type="Proteomes" id="UP000035648">
    <property type="component" value="Chromosome"/>
</dbReference>
<dbReference type="EMBL" id="CP011213">
    <property type="protein sequence ID" value="AKM82515.1"/>
    <property type="molecule type" value="Genomic_DNA"/>
</dbReference>
<evidence type="ECO:0000256" key="2">
    <source>
        <dbReference type="ARBA" id="ARBA00022448"/>
    </source>
</evidence>
<name>A0A0G4B4H1_9BACT</name>
<accession>A0A0G4B4H1</accession>
<dbReference type="PANTHER" id="PTHR42711">
    <property type="entry name" value="ABC TRANSPORTER ATP-BINDING PROTEIN"/>
    <property type="match status" value="1"/>
</dbReference>
<gene>
    <name evidence="6" type="ORF">UT28_C0001G0730</name>
</gene>
<dbReference type="PANTHER" id="PTHR42711:SF5">
    <property type="entry name" value="ABC TRANSPORTER ATP-BINDING PROTEIN NATA"/>
    <property type="match status" value="1"/>
</dbReference>
<keyword evidence="4 6" id="KW-0067">ATP-binding</keyword>
<evidence type="ECO:0000313" key="7">
    <source>
        <dbReference type="Proteomes" id="UP000035648"/>
    </source>
</evidence>
<dbReference type="CDD" id="cd03230">
    <property type="entry name" value="ABC_DR_subfamily_A"/>
    <property type="match status" value="1"/>
</dbReference>
<keyword evidence="3" id="KW-0547">Nucleotide-binding</keyword>
<dbReference type="SMART" id="SM00382">
    <property type="entry name" value="AAA"/>
    <property type="match status" value="1"/>
</dbReference>
<proteinExistence type="inferred from homology"/>
<evidence type="ECO:0000313" key="6">
    <source>
        <dbReference type="EMBL" id="AKM82515.1"/>
    </source>
</evidence>
<dbReference type="GO" id="GO:0005524">
    <property type="term" value="F:ATP binding"/>
    <property type="evidence" value="ECO:0007669"/>
    <property type="project" value="UniProtKB-KW"/>
</dbReference>
<dbReference type="GO" id="GO:0016887">
    <property type="term" value="F:ATP hydrolysis activity"/>
    <property type="evidence" value="ECO:0007669"/>
    <property type="project" value="InterPro"/>
</dbReference>
<dbReference type="PROSITE" id="PS50893">
    <property type="entry name" value="ABC_TRANSPORTER_2"/>
    <property type="match status" value="1"/>
</dbReference>
<evidence type="ECO:0000256" key="4">
    <source>
        <dbReference type="ARBA" id="ARBA00022840"/>
    </source>
</evidence>
<dbReference type="InterPro" id="IPR050763">
    <property type="entry name" value="ABC_transporter_ATP-binding"/>
</dbReference>
<evidence type="ECO:0000256" key="3">
    <source>
        <dbReference type="ARBA" id="ARBA00022741"/>
    </source>
</evidence>
<dbReference type="InterPro" id="IPR003593">
    <property type="entry name" value="AAA+_ATPase"/>
</dbReference>
<comment type="similarity">
    <text evidence="1">Belongs to the ABC transporter superfamily.</text>
</comment>
<dbReference type="STRING" id="1618337.UT28_C0001G0730"/>
<reference evidence="6 7" key="1">
    <citation type="journal article" date="2015" name="Nature">
        <title>rRNA introns, odd ribosomes, and small enigmatic genomes across a large radiation of phyla.</title>
        <authorList>
            <person name="Brown C.T."/>
            <person name="Hug L.A."/>
            <person name="Thomas B.C."/>
            <person name="Sharon I."/>
            <person name="Castelle C.J."/>
            <person name="Singh A."/>
            <person name="Wilkins M.J."/>
            <person name="Williams K.H."/>
            <person name="Banfield J.F."/>
        </authorList>
    </citation>
    <scope>NUCLEOTIDE SEQUENCE [LARGE SCALE GENOMIC DNA]</scope>
</reference>
<evidence type="ECO:0000259" key="5">
    <source>
        <dbReference type="PROSITE" id="PS50893"/>
    </source>
</evidence>
<dbReference type="AlphaFoldDB" id="A0A0G4B4H1"/>
<dbReference type="InterPro" id="IPR027417">
    <property type="entry name" value="P-loop_NTPase"/>
</dbReference>
<keyword evidence="2" id="KW-0813">Transport</keyword>
<sequence>MTVIEVKNLSKSFGKVRAVEDLNFSVEKGEIFGFLGPNGAGKTTTIRCIMDFVKPTSGEIKLLDRNANINSHCLKNKIGYLPGNVKLYESWSGSDHFSLLEAISGKSNNLSMLVEKLDFNPGMKAYQLSSGNRQKLGLIMALMHEPEILIMDEPTVGLDPLLQNTIYDILEDLRSKGTSIFMSSHNLPEVERLCNRVGIIKDGKMIAQESIDNLRSKRIHRITINFNDKFAIQDFVFDSVEVVETFPDRIVLSTKGDINPLIKKLSNYEIQDISIEHASLEEVFLEFYAKDKTQKEDKCGQ</sequence>
<dbReference type="Pfam" id="PF00005">
    <property type="entry name" value="ABC_tran"/>
    <property type="match status" value="1"/>
</dbReference>
<dbReference type="KEGG" id="bbgw:UT28_C0001G0730"/>
<dbReference type="SUPFAM" id="SSF52540">
    <property type="entry name" value="P-loop containing nucleoside triphosphate hydrolases"/>
    <property type="match status" value="1"/>
</dbReference>
<protein>
    <submittedName>
        <fullName evidence="6">ABC transporter-like protein, antibiotic transport system ATP-binding protein</fullName>
    </submittedName>
</protein>
<evidence type="ECO:0000256" key="1">
    <source>
        <dbReference type="ARBA" id="ARBA00005417"/>
    </source>
</evidence>
<dbReference type="InterPro" id="IPR017871">
    <property type="entry name" value="ABC_transporter-like_CS"/>
</dbReference>
<dbReference type="PROSITE" id="PS00211">
    <property type="entry name" value="ABC_TRANSPORTER_1"/>
    <property type="match status" value="1"/>
</dbReference>
<dbReference type="InterPro" id="IPR003439">
    <property type="entry name" value="ABC_transporter-like_ATP-bd"/>
</dbReference>
<organism evidence="6 7">
    <name type="scientific">Berkelbacteria bacterium GW2011_GWE1_39_12</name>
    <dbReference type="NCBI Taxonomy" id="1618337"/>
    <lineage>
        <taxon>Bacteria</taxon>
        <taxon>Candidatus Berkelbacteria</taxon>
    </lineage>
</organism>
<feature type="domain" description="ABC transporter" evidence="5">
    <location>
        <begin position="4"/>
        <end position="227"/>
    </location>
</feature>